<evidence type="ECO:0000313" key="2">
    <source>
        <dbReference type="Proteomes" id="UP000481583"/>
    </source>
</evidence>
<dbReference type="Pfam" id="PF05800">
    <property type="entry name" value="GvpO"/>
    <property type="match status" value="1"/>
</dbReference>
<comment type="caution">
    <text evidence="1">The sequence shown here is derived from an EMBL/GenBank/DDBJ whole genome shotgun (WGS) entry which is preliminary data.</text>
</comment>
<protein>
    <submittedName>
        <fullName evidence="1">Gas vesicle protein</fullName>
    </submittedName>
</protein>
<dbReference type="InterPro" id="IPR008634">
    <property type="entry name" value="Gas-vesicle_GvpO"/>
</dbReference>
<gene>
    <name evidence="1" type="ORF">G5C51_34455</name>
</gene>
<proteinExistence type="predicted"/>
<dbReference type="RefSeq" id="WP_165243437.1">
    <property type="nucleotide sequence ID" value="NZ_JAAKZV010000247.1"/>
</dbReference>
<dbReference type="AlphaFoldDB" id="A0A6G4UC69"/>
<evidence type="ECO:0000313" key="1">
    <source>
        <dbReference type="EMBL" id="NGN68978.1"/>
    </source>
</evidence>
<keyword evidence="2" id="KW-1185">Reference proteome</keyword>
<sequence length="91" mass="10159">MSRIDLKKDEEDSAVVLRAAEQFADLLGAKPGSVSSIRARKEGWVADVEIALTERCPRTTSIKATYSVTLNSRGELRSYRRTRRYTPGEGI</sequence>
<name>A0A6G4UC69_9ACTN</name>
<dbReference type="Proteomes" id="UP000481583">
    <property type="component" value="Unassembled WGS sequence"/>
</dbReference>
<organism evidence="1 2">
    <name type="scientific">Streptomyces coryli</name>
    <dbReference type="NCBI Taxonomy" id="1128680"/>
    <lineage>
        <taxon>Bacteria</taxon>
        <taxon>Bacillati</taxon>
        <taxon>Actinomycetota</taxon>
        <taxon>Actinomycetes</taxon>
        <taxon>Kitasatosporales</taxon>
        <taxon>Streptomycetaceae</taxon>
        <taxon>Streptomyces</taxon>
    </lineage>
</organism>
<accession>A0A6G4UC69</accession>
<reference evidence="1 2" key="1">
    <citation type="submission" date="2020-02" db="EMBL/GenBank/DDBJ databases">
        <title>Whole-genome analyses of novel actinobacteria.</title>
        <authorList>
            <person name="Sahin N."/>
        </authorList>
    </citation>
    <scope>NUCLEOTIDE SEQUENCE [LARGE SCALE GENOMIC DNA]</scope>
    <source>
        <strain evidence="1 2">A7024</strain>
    </source>
</reference>
<dbReference type="GO" id="GO:0031412">
    <property type="term" value="P:gas vesicle organization"/>
    <property type="evidence" value="ECO:0007669"/>
    <property type="project" value="InterPro"/>
</dbReference>
<dbReference type="EMBL" id="JAAKZV010000247">
    <property type="protein sequence ID" value="NGN68978.1"/>
    <property type="molecule type" value="Genomic_DNA"/>
</dbReference>